<dbReference type="InterPro" id="IPR000485">
    <property type="entry name" value="AsnC-type_HTH_dom"/>
</dbReference>
<dbReference type="AlphaFoldDB" id="A4BJ61"/>
<dbReference type="InterPro" id="IPR011991">
    <property type="entry name" value="ArsR-like_HTH"/>
</dbReference>
<dbReference type="STRING" id="314283.MED297_05199"/>
<dbReference type="GO" id="GO:0043565">
    <property type="term" value="F:sequence-specific DNA binding"/>
    <property type="evidence" value="ECO:0007669"/>
    <property type="project" value="InterPro"/>
</dbReference>
<name>A4BJ61_9GAMM</name>
<accession>A4BJ61</accession>
<dbReference type="SMART" id="SM00344">
    <property type="entry name" value="HTH_ASNC"/>
    <property type="match status" value="1"/>
</dbReference>
<dbReference type="PANTHER" id="PTHR30154:SF34">
    <property type="entry name" value="TRANSCRIPTIONAL REGULATOR AZLB"/>
    <property type="match status" value="1"/>
</dbReference>
<evidence type="ECO:0000313" key="5">
    <source>
        <dbReference type="EMBL" id="EAR07814.1"/>
    </source>
</evidence>
<dbReference type="InterPro" id="IPR011008">
    <property type="entry name" value="Dimeric_a/b-barrel"/>
</dbReference>
<dbReference type="PRINTS" id="PR00033">
    <property type="entry name" value="HTHASNC"/>
</dbReference>
<evidence type="ECO:0000256" key="2">
    <source>
        <dbReference type="ARBA" id="ARBA00023125"/>
    </source>
</evidence>
<dbReference type="InterPro" id="IPR036388">
    <property type="entry name" value="WH-like_DNA-bd_sf"/>
</dbReference>
<evidence type="ECO:0000313" key="6">
    <source>
        <dbReference type="Proteomes" id="UP000005953"/>
    </source>
</evidence>
<comment type="caution">
    <text evidence="5">The sequence shown here is derived from an EMBL/GenBank/DDBJ whole genome shotgun (WGS) entry which is preliminary data.</text>
</comment>
<dbReference type="GO" id="GO:0006355">
    <property type="term" value="P:regulation of DNA-templated transcription"/>
    <property type="evidence" value="ECO:0007669"/>
    <property type="project" value="UniProtKB-ARBA"/>
</dbReference>
<evidence type="ECO:0000256" key="3">
    <source>
        <dbReference type="ARBA" id="ARBA00023163"/>
    </source>
</evidence>
<keyword evidence="6" id="KW-1185">Reference proteome</keyword>
<dbReference type="Pfam" id="PF13412">
    <property type="entry name" value="HTH_24"/>
    <property type="match status" value="1"/>
</dbReference>
<dbReference type="OrthoDB" id="8590699at2"/>
<evidence type="ECO:0000259" key="4">
    <source>
        <dbReference type="PROSITE" id="PS50956"/>
    </source>
</evidence>
<dbReference type="Gene3D" id="3.30.70.920">
    <property type="match status" value="1"/>
</dbReference>
<organism evidence="5 6">
    <name type="scientific">Reinekea blandensis MED297</name>
    <dbReference type="NCBI Taxonomy" id="314283"/>
    <lineage>
        <taxon>Bacteria</taxon>
        <taxon>Pseudomonadati</taxon>
        <taxon>Pseudomonadota</taxon>
        <taxon>Gammaproteobacteria</taxon>
        <taxon>Oceanospirillales</taxon>
        <taxon>Saccharospirillaceae</taxon>
        <taxon>Reinekea</taxon>
    </lineage>
</organism>
<dbReference type="PROSITE" id="PS50956">
    <property type="entry name" value="HTH_ASNC_2"/>
    <property type="match status" value="1"/>
</dbReference>
<keyword evidence="3" id="KW-0804">Transcription</keyword>
<dbReference type="RefSeq" id="WP_008048126.1">
    <property type="nucleotide sequence ID" value="NZ_CH724155.1"/>
</dbReference>
<dbReference type="HOGENOM" id="CLU_091233_0_3_6"/>
<keyword evidence="2" id="KW-0238">DNA-binding</keyword>
<keyword evidence="1" id="KW-0805">Transcription regulation</keyword>
<dbReference type="EMBL" id="AAOE01000031">
    <property type="protein sequence ID" value="EAR07814.1"/>
    <property type="molecule type" value="Genomic_DNA"/>
</dbReference>
<dbReference type="SUPFAM" id="SSF46785">
    <property type="entry name" value="Winged helix' DNA-binding domain"/>
    <property type="match status" value="1"/>
</dbReference>
<dbReference type="CDD" id="cd00090">
    <property type="entry name" value="HTH_ARSR"/>
    <property type="match status" value="1"/>
</dbReference>
<dbReference type="GO" id="GO:0005829">
    <property type="term" value="C:cytosol"/>
    <property type="evidence" value="ECO:0007669"/>
    <property type="project" value="TreeGrafter"/>
</dbReference>
<dbReference type="GO" id="GO:0043200">
    <property type="term" value="P:response to amino acid"/>
    <property type="evidence" value="ECO:0007669"/>
    <property type="project" value="TreeGrafter"/>
</dbReference>
<feature type="domain" description="HTH asnC-type" evidence="4">
    <location>
        <begin position="7"/>
        <end position="68"/>
    </location>
</feature>
<dbReference type="InterPro" id="IPR019888">
    <property type="entry name" value="Tscrpt_reg_AsnC-like"/>
</dbReference>
<reference evidence="5 6" key="1">
    <citation type="submission" date="2006-02" db="EMBL/GenBank/DDBJ databases">
        <authorList>
            <person name="Pinhassi J."/>
            <person name="Pedros-Alio C."/>
            <person name="Ferriera S."/>
            <person name="Johnson J."/>
            <person name="Kravitz S."/>
            <person name="Halpern A."/>
            <person name="Remington K."/>
            <person name="Beeson K."/>
            <person name="Tran B."/>
            <person name="Rogers Y.-H."/>
            <person name="Friedman R."/>
            <person name="Venter J.C."/>
        </authorList>
    </citation>
    <scope>NUCLEOTIDE SEQUENCE [LARGE SCALE GENOMIC DNA]</scope>
    <source>
        <strain evidence="5 6">MED297</strain>
    </source>
</reference>
<proteinExistence type="predicted"/>
<dbReference type="InterPro" id="IPR019885">
    <property type="entry name" value="Tscrpt_reg_HTH_AsnC-type_CS"/>
</dbReference>
<dbReference type="InterPro" id="IPR019887">
    <property type="entry name" value="Tscrpt_reg_AsnC/Lrp_C"/>
</dbReference>
<dbReference type="Proteomes" id="UP000005953">
    <property type="component" value="Unassembled WGS sequence"/>
</dbReference>
<protein>
    <submittedName>
        <fullName evidence="5">Transcriptional regulator</fullName>
    </submittedName>
</protein>
<dbReference type="PROSITE" id="PS00519">
    <property type="entry name" value="HTH_ASNC_1"/>
    <property type="match status" value="1"/>
</dbReference>
<gene>
    <name evidence="5" type="ORF">MED297_05199</name>
</gene>
<dbReference type="Gene3D" id="1.10.10.10">
    <property type="entry name" value="Winged helix-like DNA-binding domain superfamily/Winged helix DNA-binding domain"/>
    <property type="match status" value="1"/>
</dbReference>
<sequence>MAGSPQLDRFDRQILDLLQLDAGLSNQEIAERVGLSASPCSRRIRSLEERGFIDQRITLVNRKAVNLNLVAIVGIRMDKHTPDRFARFESAIADIDEVIECFLITGQDSDYQLKVAVPDMDHYHNVLLKQITTIDGVDGVHSSFLLRDIIKSKPLPLKYLDHR</sequence>
<evidence type="ECO:0000256" key="1">
    <source>
        <dbReference type="ARBA" id="ARBA00023015"/>
    </source>
</evidence>
<dbReference type="InterPro" id="IPR036390">
    <property type="entry name" value="WH_DNA-bd_sf"/>
</dbReference>
<dbReference type="Pfam" id="PF01037">
    <property type="entry name" value="AsnC_trans_reg"/>
    <property type="match status" value="1"/>
</dbReference>
<dbReference type="PANTHER" id="PTHR30154">
    <property type="entry name" value="LEUCINE-RESPONSIVE REGULATORY PROTEIN"/>
    <property type="match status" value="1"/>
</dbReference>
<dbReference type="SUPFAM" id="SSF54909">
    <property type="entry name" value="Dimeric alpha+beta barrel"/>
    <property type="match status" value="1"/>
</dbReference>